<dbReference type="EMBL" id="JACXAD010000005">
    <property type="protein sequence ID" value="MBD2767406.1"/>
    <property type="molecule type" value="Genomic_DNA"/>
</dbReference>
<gene>
    <name evidence="2" type="ORF">IC235_05820</name>
</gene>
<feature type="domain" description="Mycothiol-dependent maleylpyruvate isomerase metal-binding" evidence="1">
    <location>
        <begin position="25"/>
        <end position="164"/>
    </location>
</feature>
<dbReference type="Proteomes" id="UP000612233">
    <property type="component" value="Unassembled WGS sequence"/>
</dbReference>
<proteinExistence type="predicted"/>
<dbReference type="SUPFAM" id="SSF109854">
    <property type="entry name" value="DinB/YfiT-like putative metalloenzymes"/>
    <property type="match status" value="1"/>
</dbReference>
<name>A0A927BB14_9BACT</name>
<dbReference type="RefSeq" id="WP_191004225.1">
    <property type="nucleotide sequence ID" value="NZ_JACXAD010000005.1"/>
</dbReference>
<dbReference type="GO" id="GO:0046872">
    <property type="term" value="F:metal ion binding"/>
    <property type="evidence" value="ECO:0007669"/>
    <property type="project" value="InterPro"/>
</dbReference>
<organism evidence="2 3">
    <name type="scientific">Hymenobacter montanus</name>
    <dbReference type="NCBI Taxonomy" id="2771359"/>
    <lineage>
        <taxon>Bacteria</taxon>
        <taxon>Pseudomonadati</taxon>
        <taxon>Bacteroidota</taxon>
        <taxon>Cytophagia</taxon>
        <taxon>Cytophagales</taxon>
        <taxon>Hymenobacteraceae</taxon>
        <taxon>Hymenobacter</taxon>
    </lineage>
</organism>
<keyword evidence="3" id="KW-1185">Reference proteome</keyword>
<evidence type="ECO:0000313" key="3">
    <source>
        <dbReference type="Proteomes" id="UP000612233"/>
    </source>
</evidence>
<reference evidence="2" key="1">
    <citation type="submission" date="2020-09" db="EMBL/GenBank/DDBJ databases">
        <authorList>
            <person name="Kim M.K."/>
        </authorList>
    </citation>
    <scope>NUCLEOTIDE SEQUENCE</scope>
    <source>
        <strain evidence="2">BT664</strain>
    </source>
</reference>
<dbReference type="Gene3D" id="1.20.120.450">
    <property type="entry name" value="dinb family like domain"/>
    <property type="match status" value="1"/>
</dbReference>
<evidence type="ECO:0000313" key="2">
    <source>
        <dbReference type="EMBL" id="MBD2767406.1"/>
    </source>
</evidence>
<dbReference type="GO" id="GO:0016853">
    <property type="term" value="F:isomerase activity"/>
    <property type="evidence" value="ECO:0007669"/>
    <property type="project" value="UniProtKB-KW"/>
</dbReference>
<dbReference type="NCBIfam" id="TIGR03083">
    <property type="entry name" value="maleylpyruvate isomerase family mycothiol-dependent enzyme"/>
    <property type="match status" value="1"/>
</dbReference>
<comment type="caution">
    <text evidence="2">The sequence shown here is derived from an EMBL/GenBank/DDBJ whole genome shotgun (WGS) entry which is preliminary data.</text>
</comment>
<evidence type="ECO:0000259" key="1">
    <source>
        <dbReference type="Pfam" id="PF11716"/>
    </source>
</evidence>
<sequence length="285" mass="31089">MTTPLAPSPTAPINVLPLFPVLDQLLTELLRSLSPADWQRPTLARQWTVKDVAAHLLDGNLRSLSMLRDGYFAEAPDDPHSYDGLVTFLNRLNGDWVRAARRLSPTILIDLLAQSGAEYTAFLATLDPFAPAAFAVGWAGETESANWFHVAREYTEKWHHQQQIHAAVGGPGLLSEELFGPFIETLLRGLPHAYREVAAPVGTVVQVRIEGLRGNGWQLVKAPAAWGFQPLDAQAVPAAEVVLPADTAWRLFTKGLSPVEARSQARLIGSEQLGEAVLRLVAVMA</sequence>
<dbReference type="InterPro" id="IPR024344">
    <property type="entry name" value="MDMPI_metal-binding"/>
</dbReference>
<dbReference type="Pfam" id="PF11716">
    <property type="entry name" value="MDMPI_N"/>
    <property type="match status" value="1"/>
</dbReference>
<keyword evidence="2" id="KW-0413">Isomerase</keyword>
<protein>
    <submittedName>
        <fullName evidence="2">Maleylpyruvate isomerase N-terminal domain-containing protein</fullName>
    </submittedName>
</protein>
<accession>A0A927BB14</accession>
<dbReference type="InterPro" id="IPR034660">
    <property type="entry name" value="DinB/YfiT-like"/>
</dbReference>
<dbReference type="InterPro" id="IPR017517">
    <property type="entry name" value="Maleyloyr_isom"/>
</dbReference>
<dbReference type="AlphaFoldDB" id="A0A927BB14"/>